<feature type="transmembrane region" description="Helical" evidence="7">
    <location>
        <begin position="111"/>
        <end position="131"/>
    </location>
</feature>
<dbReference type="PROSITE" id="PS50850">
    <property type="entry name" value="MFS"/>
    <property type="match status" value="1"/>
</dbReference>
<evidence type="ECO:0000256" key="4">
    <source>
        <dbReference type="ARBA" id="ARBA00022692"/>
    </source>
</evidence>
<dbReference type="InterPro" id="IPR011701">
    <property type="entry name" value="MFS"/>
</dbReference>
<feature type="transmembrane region" description="Helical" evidence="7">
    <location>
        <begin position="87"/>
        <end position="105"/>
    </location>
</feature>
<proteinExistence type="predicted"/>
<feature type="transmembrane region" description="Helical" evidence="7">
    <location>
        <begin position="191"/>
        <end position="210"/>
    </location>
</feature>
<comment type="subcellular location">
    <subcellularLocation>
        <location evidence="1">Cell membrane</location>
        <topology evidence="1">Multi-pass membrane protein</topology>
    </subcellularLocation>
</comment>
<gene>
    <name evidence="9" type="ORF">J2S59_003535</name>
</gene>
<name>A0ABT9NTT6_9ACTN</name>
<keyword evidence="10" id="KW-1185">Reference proteome</keyword>
<accession>A0ABT9NTT6</accession>
<evidence type="ECO:0000259" key="8">
    <source>
        <dbReference type="PROSITE" id="PS50850"/>
    </source>
</evidence>
<evidence type="ECO:0000256" key="2">
    <source>
        <dbReference type="ARBA" id="ARBA00022448"/>
    </source>
</evidence>
<evidence type="ECO:0000256" key="5">
    <source>
        <dbReference type="ARBA" id="ARBA00022989"/>
    </source>
</evidence>
<dbReference type="EMBL" id="JAUSQM010000001">
    <property type="protein sequence ID" value="MDP9823726.1"/>
    <property type="molecule type" value="Genomic_DNA"/>
</dbReference>
<evidence type="ECO:0000256" key="6">
    <source>
        <dbReference type="ARBA" id="ARBA00023136"/>
    </source>
</evidence>
<dbReference type="CDD" id="cd17369">
    <property type="entry name" value="MFS_ShiA_like"/>
    <property type="match status" value="1"/>
</dbReference>
<keyword evidence="2" id="KW-0813">Transport</keyword>
<dbReference type="InterPro" id="IPR005829">
    <property type="entry name" value="Sugar_transporter_CS"/>
</dbReference>
<keyword evidence="5 7" id="KW-1133">Transmembrane helix</keyword>
<evidence type="ECO:0000256" key="7">
    <source>
        <dbReference type="SAM" id="Phobius"/>
    </source>
</evidence>
<organism evidence="9 10">
    <name type="scientific">Nocardioides massiliensis</name>
    <dbReference type="NCBI Taxonomy" id="1325935"/>
    <lineage>
        <taxon>Bacteria</taxon>
        <taxon>Bacillati</taxon>
        <taxon>Actinomycetota</taxon>
        <taxon>Actinomycetes</taxon>
        <taxon>Propionibacteriales</taxon>
        <taxon>Nocardioidaceae</taxon>
        <taxon>Nocardioides</taxon>
    </lineage>
</organism>
<keyword evidence="4 7" id="KW-0812">Transmembrane</keyword>
<feature type="transmembrane region" description="Helical" evidence="7">
    <location>
        <begin position="55"/>
        <end position="75"/>
    </location>
</feature>
<dbReference type="RefSeq" id="WP_306825349.1">
    <property type="nucleotide sequence ID" value="NZ_JAUSQM010000001.1"/>
</dbReference>
<evidence type="ECO:0000313" key="10">
    <source>
        <dbReference type="Proteomes" id="UP001240447"/>
    </source>
</evidence>
<feature type="transmembrane region" description="Helical" evidence="7">
    <location>
        <begin position="279"/>
        <end position="298"/>
    </location>
</feature>
<dbReference type="PROSITE" id="PS00216">
    <property type="entry name" value="SUGAR_TRANSPORT_1"/>
    <property type="match status" value="1"/>
</dbReference>
<dbReference type="Proteomes" id="UP001240447">
    <property type="component" value="Unassembled WGS sequence"/>
</dbReference>
<dbReference type="PANTHER" id="PTHR43045:SF2">
    <property type="entry name" value="INNER MEMBRANE METABOLITE TRANSPORT PROTEIN YHJE"/>
    <property type="match status" value="1"/>
</dbReference>
<evidence type="ECO:0000256" key="1">
    <source>
        <dbReference type="ARBA" id="ARBA00004651"/>
    </source>
</evidence>
<comment type="caution">
    <text evidence="9">The sequence shown here is derived from an EMBL/GenBank/DDBJ whole genome shotgun (WGS) entry which is preliminary data.</text>
</comment>
<feature type="transmembrane region" description="Helical" evidence="7">
    <location>
        <begin position="310"/>
        <end position="329"/>
    </location>
</feature>
<feature type="transmembrane region" description="Helical" evidence="7">
    <location>
        <begin position="152"/>
        <end position="179"/>
    </location>
</feature>
<keyword evidence="3" id="KW-1003">Cell membrane</keyword>
<dbReference type="InterPro" id="IPR036259">
    <property type="entry name" value="MFS_trans_sf"/>
</dbReference>
<feature type="domain" description="Major facilitator superfamily (MFS) profile" evidence="8">
    <location>
        <begin position="14"/>
        <end position="426"/>
    </location>
</feature>
<feature type="transmembrane region" description="Helical" evidence="7">
    <location>
        <begin position="371"/>
        <end position="395"/>
    </location>
</feature>
<dbReference type="Pfam" id="PF07690">
    <property type="entry name" value="MFS_1"/>
    <property type="match status" value="1"/>
</dbReference>
<reference evidence="9 10" key="1">
    <citation type="submission" date="2023-07" db="EMBL/GenBank/DDBJ databases">
        <title>Sequencing the genomes of 1000 actinobacteria strains.</title>
        <authorList>
            <person name="Klenk H.-P."/>
        </authorList>
    </citation>
    <scope>NUCLEOTIDE SEQUENCE [LARGE SCALE GENOMIC DNA]</scope>
    <source>
        <strain evidence="9 10">GD13</strain>
    </source>
</reference>
<feature type="transmembrane region" description="Helical" evidence="7">
    <location>
        <begin position="335"/>
        <end position="359"/>
    </location>
</feature>
<keyword evidence="6 7" id="KW-0472">Membrane</keyword>
<dbReference type="InterPro" id="IPR020846">
    <property type="entry name" value="MFS_dom"/>
</dbReference>
<dbReference type="PANTHER" id="PTHR43045">
    <property type="entry name" value="SHIKIMATE TRANSPORTER"/>
    <property type="match status" value="1"/>
</dbReference>
<sequence>MSQTSEQPHGLGRVVGAGFMGTTIEYYDFFIYGTAAALVFPQIFFPALGTAAGTAASFATFGVAFLARPVGGLLFGHMGDRIGRKATLVTTMMIMGVATVLIGLLPSGDSIGVLAPILLIVLRFCQGLAVGGEWSSAALFVVEHAPEGKRGWYSLAQTLGTTFGLLLATLTFLITGLAMSDASFVSWGWRLPFVLSAVLVAVGMWVRLGVADTPVFKEAMARAADAKAAKAPIRELFTHQRREVFLAAGSVLMWLSFFYMGAVYLTNYGTGVLGLPRDTMLTIQFVAIGGCIIGQVVGARVSDKVGRRKVLLIGNGLAVPWAFVLFPLVDTGTAWIVGAALTVTLFVVGLSNGATTVFLPETFRTSYRSTGTGVSFNIGSVVAGAIPPVIAAPLLASYGSIGLSVMLGLLAVAAFVAVIAMRETSKDSLYDAPAVVPPAVRPNVPA</sequence>
<feature type="transmembrane region" description="Helical" evidence="7">
    <location>
        <begin position="244"/>
        <end position="267"/>
    </location>
</feature>
<feature type="transmembrane region" description="Helical" evidence="7">
    <location>
        <begin position="401"/>
        <end position="421"/>
    </location>
</feature>
<dbReference type="SUPFAM" id="SSF103473">
    <property type="entry name" value="MFS general substrate transporter"/>
    <property type="match status" value="1"/>
</dbReference>
<dbReference type="Gene3D" id="1.20.1250.20">
    <property type="entry name" value="MFS general substrate transporter like domains"/>
    <property type="match status" value="1"/>
</dbReference>
<evidence type="ECO:0000313" key="9">
    <source>
        <dbReference type="EMBL" id="MDP9823726.1"/>
    </source>
</evidence>
<evidence type="ECO:0000256" key="3">
    <source>
        <dbReference type="ARBA" id="ARBA00022475"/>
    </source>
</evidence>
<protein>
    <submittedName>
        <fullName evidence="9">MFS family permease</fullName>
    </submittedName>
</protein>